<accession>A0AAD9G637</accession>
<evidence type="ECO:0000259" key="2">
    <source>
        <dbReference type="PROSITE" id="PS50190"/>
    </source>
</evidence>
<dbReference type="SMART" id="SM00222">
    <property type="entry name" value="Sec7"/>
    <property type="match status" value="1"/>
</dbReference>
<dbReference type="CDD" id="cd00171">
    <property type="entry name" value="Sec7"/>
    <property type="match status" value="1"/>
</dbReference>
<keyword evidence="4" id="KW-1185">Reference proteome</keyword>
<evidence type="ECO:0000313" key="4">
    <source>
        <dbReference type="Proteomes" id="UP001259832"/>
    </source>
</evidence>
<dbReference type="InterPro" id="IPR000904">
    <property type="entry name" value="Sec7_dom"/>
</dbReference>
<dbReference type="InterPro" id="IPR023394">
    <property type="entry name" value="Sec7_C_sf"/>
</dbReference>
<dbReference type="GO" id="GO:0012505">
    <property type="term" value="C:endomembrane system"/>
    <property type="evidence" value="ECO:0007669"/>
    <property type="project" value="UniProtKB-ARBA"/>
</dbReference>
<dbReference type="SUPFAM" id="SSF48425">
    <property type="entry name" value="Sec7 domain"/>
    <property type="match status" value="1"/>
</dbReference>
<dbReference type="PROSITE" id="PS50190">
    <property type="entry name" value="SEC7"/>
    <property type="match status" value="1"/>
</dbReference>
<dbReference type="Proteomes" id="UP001259832">
    <property type="component" value="Unassembled WGS sequence"/>
</dbReference>
<organism evidence="3 4">
    <name type="scientific">Phytophthora citrophthora</name>
    <dbReference type="NCBI Taxonomy" id="4793"/>
    <lineage>
        <taxon>Eukaryota</taxon>
        <taxon>Sar</taxon>
        <taxon>Stramenopiles</taxon>
        <taxon>Oomycota</taxon>
        <taxon>Peronosporomycetes</taxon>
        <taxon>Peronosporales</taxon>
        <taxon>Peronosporaceae</taxon>
        <taxon>Phytophthora</taxon>
    </lineage>
</organism>
<name>A0AAD9G637_9STRA</name>
<gene>
    <name evidence="3" type="ORF">P3T76_012115</name>
</gene>
<feature type="domain" description="SEC7" evidence="2">
    <location>
        <begin position="80"/>
        <end position="267"/>
    </location>
</feature>
<evidence type="ECO:0000313" key="3">
    <source>
        <dbReference type="EMBL" id="KAK1932531.1"/>
    </source>
</evidence>
<dbReference type="EMBL" id="JASMQC010000029">
    <property type="protein sequence ID" value="KAK1932531.1"/>
    <property type="molecule type" value="Genomic_DNA"/>
</dbReference>
<dbReference type="PANTHER" id="PTHR10663:SF388">
    <property type="entry name" value="GOLGI-SPECIFIC BREFELDIN A-RESISTANCE GUANINE NUCLEOTIDE EXCHANGE FACTOR 1"/>
    <property type="match status" value="1"/>
</dbReference>
<sequence>MNEVASLQDQLCITHQIVNNIKRVLMGYDLGYGLQYIVRRKSDSESCVVMSGTEEHDKNGTAHRRSSSSSSSSDTSVTTPKMPAEDSIEVNPIMRLMDPESPSSPKEIAESLHEMPHADPKMVKNSSVGQVLGEPDAKSLSVLHEYANGFQFENVPFDIALRVYLSHFELPREAQKIDRILQAFAKAYYSSNPDSEQCPSEDAVYTLAFSVLLLNTDAHNPRLARKFKMSRADFIRNYHRLGGDGDSTRSEVPDLYLGQCYDLFVANAIKRIERKPTELLPDEVELEFPEAALGLEIETSFDGRTAVVRKYSNNHHTYSSRRRRQSSGSSTASTASSFLTSGTSFFKTNILANLLAVVDSEPEVAIAGYVIVAVGDDSTRQIGYALTKYLLKTAPRPVLIRFCEPSVYFSSLV</sequence>
<dbReference type="GO" id="GO:0005737">
    <property type="term" value="C:cytoplasm"/>
    <property type="evidence" value="ECO:0007669"/>
    <property type="project" value="UniProtKB-ARBA"/>
</dbReference>
<dbReference type="PANTHER" id="PTHR10663">
    <property type="entry name" value="GUANYL-NUCLEOTIDE EXCHANGE FACTOR"/>
    <property type="match status" value="1"/>
</dbReference>
<dbReference type="GO" id="GO:0032012">
    <property type="term" value="P:regulation of ARF protein signal transduction"/>
    <property type="evidence" value="ECO:0007669"/>
    <property type="project" value="InterPro"/>
</dbReference>
<dbReference type="GO" id="GO:0016192">
    <property type="term" value="P:vesicle-mediated transport"/>
    <property type="evidence" value="ECO:0007669"/>
    <property type="project" value="UniProtKB-ARBA"/>
</dbReference>
<dbReference type="Gene3D" id="1.10.1000.11">
    <property type="entry name" value="Arf Nucleotide-binding Site Opener,domain 2"/>
    <property type="match status" value="1"/>
</dbReference>
<proteinExistence type="predicted"/>
<protein>
    <submittedName>
        <fullName evidence="3">Ankyrin repeat</fullName>
    </submittedName>
</protein>
<dbReference type="Gene3D" id="1.10.220.20">
    <property type="match status" value="1"/>
</dbReference>
<dbReference type="InterPro" id="IPR035999">
    <property type="entry name" value="Sec7_dom_sf"/>
</dbReference>
<comment type="caution">
    <text evidence="3">The sequence shown here is derived from an EMBL/GenBank/DDBJ whole genome shotgun (WGS) entry which is preliminary data.</text>
</comment>
<dbReference type="Pfam" id="PF01369">
    <property type="entry name" value="Sec7"/>
    <property type="match status" value="1"/>
</dbReference>
<dbReference type="GO" id="GO:0005085">
    <property type="term" value="F:guanyl-nucleotide exchange factor activity"/>
    <property type="evidence" value="ECO:0007669"/>
    <property type="project" value="InterPro"/>
</dbReference>
<feature type="region of interest" description="Disordered" evidence="1">
    <location>
        <begin position="48"/>
        <end position="87"/>
    </location>
</feature>
<reference evidence="3" key="1">
    <citation type="submission" date="2023-08" db="EMBL/GenBank/DDBJ databases">
        <title>Reference Genome Resource for the Citrus Pathogen Phytophthora citrophthora.</title>
        <authorList>
            <person name="Moller H."/>
            <person name="Coetzee B."/>
            <person name="Rose L.J."/>
            <person name="Van Niekerk J.M."/>
        </authorList>
    </citation>
    <scope>NUCLEOTIDE SEQUENCE</scope>
    <source>
        <strain evidence="3">STE-U-9442</strain>
    </source>
</reference>
<feature type="region of interest" description="Disordered" evidence="1">
    <location>
        <begin position="314"/>
        <end position="333"/>
    </location>
</feature>
<evidence type="ECO:0000256" key="1">
    <source>
        <dbReference type="SAM" id="MobiDB-lite"/>
    </source>
</evidence>
<dbReference type="AlphaFoldDB" id="A0AAD9G637"/>